<proteinExistence type="predicted"/>
<feature type="compositionally biased region" description="Low complexity" evidence="5">
    <location>
        <begin position="12"/>
        <end position="32"/>
    </location>
</feature>
<name>A0ABC8RB21_9AQUA</name>
<dbReference type="PANTHER" id="PTHR31500">
    <property type="entry name" value="AT-HOOK MOTIF NUCLEAR-LOCALIZED PROTEIN 9"/>
    <property type="match status" value="1"/>
</dbReference>
<evidence type="ECO:0000256" key="3">
    <source>
        <dbReference type="ARBA" id="ARBA00023163"/>
    </source>
</evidence>
<evidence type="ECO:0000313" key="7">
    <source>
        <dbReference type="EMBL" id="CAK9141880.1"/>
    </source>
</evidence>
<dbReference type="EMBL" id="CAUOFW020001181">
    <property type="protein sequence ID" value="CAK9141880.1"/>
    <property type="molecule type" value="Genomic_DNA"/>
</dbReference>
<feature type="compositionally biased region" description="Polar residues" evidence="5">
    <location>
        <begin position="44"/>
        <end position="67"/>
    </location>
</feature>
<feature type="compositionally biased region" description="Polar residues" evidence="5">
    <location>
        <begin position="285"/>
        <end position="299"/>
    </location>
</feature>
<feature type="domain" description="PPC" evidence="6">
    <location>
        <begin position="149"/>
        <end position="289"/>
    </location>
</feature>
<dbReference type="Pfam" id="PF03479">
    <property type="entry name" value="PCC"/>
    <property type="match status" value="1"/>
</dbReference>
<protein>
    <recommendedName>
        <fullName evidence="4">AT-hook motif nuclear-localized protein</fullName>
    </recommendedName>
</protein>
<dbReference type="InterPro" id="IPR005175">
    <property type="entry name" value="PPC_dom"/>
</dbReference>
<dbReference type="Proteomes" id="UP001642360">
    <property type="component" value="Unassembled WGS sequence"/>
</dbReference>
<feature type="region of interest" description="Disordered" evidence="5">
    <location>
        <begin position="1"/>
        <end position="140"/>
    </location>
</feature>
<dbReference type="Gene3D" id="3.30.1330.80">
    <property type="entry name" value="Hypothetical protein, similar to alpha- acetolactate decarboxylase, domain 2"/>
    <property type="match status" value="1"/>
</dbReference>
<accession>A0ABC8RB21</accession>
<dbReference type="GO" id="GO:0005634">
    <property type="term" value="C:nucleus"/>
    <property type="evidence" value="ECO:0007669"/>
    <property type="project" value="UniProtKB-SubCell"/>
</dbReference>
<evidence type="ECO:0000256" key="4">
    <source>
        <dbReference type="RuleBase" id="RU367031"/>
    </source>
</evidence>
<organism evidence="7 8">
    <name type="scientific">Ilex paraguariensis</name>
    <name type="common">yerba mate</name>
    <dbReference type="NCBI Taxonomy" id="185542"/>
    <lineage>
        <taxon>Eukaryota</taxon>
        <taxon>Viridiplantae</taxon>
        <taxon>Streptophyta</taxon>
        <taxon>Embryophyta</taxon>
        <taxon>Tracheophyta</taxon>
        <taxon>Spermatophyta</taxon>
        <taxon>Magnoliopsida</taxon>
        <taxon>eudicotyledons</taxon>
        <taxon>Gunneridae</taxon>
        <taxon>Pentapetalae</taxon>
        <taxon>asterids</taxon>
        <taxon>campanulids</taxon>
        <taxon>Aquifoliales</taxon>
        <taxon>Aquifoliaceae</taxon>
        <taxon>Ilex</taxon>
    </lineage>
</organism>
<comment type="subcellular location">
    <subcellularLocation>
        <location evidence="4">Nucleus</location>
    </subcellularLocation>
</comment>
<dbReference type="AlphaFoldDB" id="A0ABC8RB21"/>
<dbReference type="SUPFAM" id="SSF117856">
    <property type="entry name" value="AF0104/ALDC/Ptd012-like"/>
    <property type="match status" value="1"/>
</dbReference>
<comment type="domain">
    <text evidence="4">The PPC domain mediates interactions between AHL proteins.</text>
</comment>
<keyword evidence="1 4" id="KW-0805">Transcription regulation</keyword>
<dbReference type="PANTHER" id="PTHR31500:SF64">
    <property type="entry name" value="AT-HOOK MOTIF NUCLEAR-LOCALIZED PROTEIN 12-RELATED"/>
    <property type="match status" value="1"/>
</dbReference>
<gene>
    <name evidence="7" type="ORF">ILEXP_LOCUS9506</name>
</gene>
<reference evidence="7 8" key="1">
    <citation type="submission" date="2024-02" db="EMBL/GenBank/DDBJ databases">
        <authorList>
            <person name="Vignale AGUSTIN F."/>
            <person name="Sosa J E."/>
            <person name="Modenutti C."/>
        </authorList>
    </citation>
    <scope>NUCLEOTIDE SEQUENCE [LARGE SCALE GENOMIC DNA]</scope>
</reference>
<evidence type="ECO:0000256" key="1">
    <source>
        <dbReference type="ARBA" id="ARBA00023015"/>
    </source>
</evidence>
<keyword evidence="3 4" id="KW-0804">Transcription</keyword>
<feature type="region of interest" description="Disordered" evidence="5">
    <location>
        <begin position="276"/>
        <end position="336"/>
    </location>
</feature>
<feature type="compositionally biased region" description="Low complexity" evidence="5">
    <location>
        <begin position="106"/>
        <end position="124"/>
    </location>
</feature>
<evidence type="ECO:0000256" key="5">
    <source>
        <dbReference type="SAM" id="MobiDB-lite"/>
    </source>
</evidence>
<comment type="function">
    <text evidence="4">Transcription factor that specifically binds AT-rich DNA sequences related to the nuclear matrix attachment regions (MARs).</text>
</comment>
<keyword evidence="2 4" id="KW-0238">DNA-binding</keyword>
<evidence type="ECO:0000259" key="6">
    <source>
        <dbReference type="PROSITE" id="PS51742"/>
    </source>
</evidence>
<comment type="caution">
    <text evidence="7">The sequence shown here is derived from an EMBL/GenBank/DDBJ whole genome shotgun (WGS) entry which is preliminary data.</text>
</comment>
<dbReference type="GO" id="GO:0003680">
    <property type="term" value="F:minor groove of adenine-thymine-rich DNA binding"/>
    <property type="evidence" value="ECO:0007669"/>
    <property type="project" value="UniProtKB-UniRule"/>
</dbReference>
<keyword evidence="8" id="KW-1185">Reference proteome</keyword>
<dbReference type="PROSITE" id="PS51742">
    <property type="entry name" value="PPC"/>
    <property type="match status" value="1"/>
</dbReference>
<evidence type="ECO:0000313" key="8">
    <source>
        <dbReference type="Proteomes" id="UP001642360"/>
    </source>
</evidence>
<evidence type="ECO:0000256" key="2">
    <source>
        <dbReference type="ARBA" id="ARBA00023125"/>
    </source>
</evidence>
<sequence>MDGTPPYYLNRGVSGSGSASGPSGSVPASGSGTQTGLPAPPGFKTSSNPNISFQSNVGSTYQVENPSPSFPHGIAMGVAPSGVSPGDTGKKKRGRPRKYGPDSANMSLLLSPMSSTPSPGSLTPRRGRGRPPGSGRKQQLASLGEWMNTSAGLAFTPHVIHIGAGEDIAMKVLSFAQHRPRALCILSANGTVSAVQLCQPSGGTVTYEGRFEILCLSGSYLLAENGGPRNRTGGLSISICSPDGHIIGGAIGGKLVAASPAQVVVCSFVYGGSKTKNKTEAGPNGDNSTAQSGENSSAPNAAPGHNLSPNSATNDWPPKSRLDLTNPHAEIDLTRG</sequence>
<dbReference type="CDD" id="cd11378">
    <property type="entry name" value="DUF296"/>
    <property type="match status" value="1"/>
</dbReference>
<dbReference type="InterPro" id="IPR039605">
    <property type="entry name" value="AHL"/>
</dbReference>
<keyword evidence="4" id="KW-0539">Nucleus</keyword>